<reference evidence="2 3" key="1">
    <citation type="journal article" date="2017" name="Curr. Biol.">
        <title>Genome architecture and evolution of a unichromosomal asexual nematode.</title>
        <authorList>
            <person name="Fradin H."/>
            <person name="Zegar C."/>
            <person name="Gutwein M."/>
            <person name="Lucas J."/>
            <person name="Kovtun M."/>
            <person name="Corcoran D."/>
            <person name="Baugh L.R."/>
            <person name="Kiontke K."/>
            <person name="Gunsalus K."/>
            <person name="Fitch D.H."/>
            <person name="Piano F."/>
        </authorList>
    </citation>
    <scope>NUCLEOTIDE SEQUENCE [LARGE SCALE GENOMIC DNA]</scope>
    <source>
        <strain evidence="2">PF1309</strain>
    </source>
</reference>
<keyword evidence="3" id="KW-1185">Reference proteome</keyword>
<evidence type="ECO:0000313" key="2">
    <source>
        <dbReference type="EMBL" id="PAV93745.1"/>
    </source>
</evidence>
<sequence>MAARRSARWTRPPSTRSATAPTPSASSSPLCSEARVGSALSPPTLRHPGLGFPSKYYFDGFPAPGSTGPQGSGRSLQPPPSPQSGPRTKSGVTKWSRQGHPTP</sequence>
<dbReference type="Proteomes" id="UP000218231">
    <property type="component" value="Unassembled WGS sequence"/>
</dbReference>
<protein>
    <submittedName>
        <fullName evidence="2">Uncharacterized protein</fullName>
    </submittedName>
</protein>
<dbReference type="EMBL" id="LIAE01004532">
    <property type="protein sequence ID" value="PAV93745.1"/>
    <property type="molecule type" value="Genomic_DNA"/>
</dbReference>
<dbReference type="AlphaFoldDB" id="A0A2A2M608"/>
<feature type="compositionally biased region" description="Low complexity" evidence="1">
    <location>
        <begin position="10"/>
        <end position="29"/>
    </location>
</feature>
<organism evidence="2 3">
    <name type="scientific">Diploscapter pachys</name>
    <dbReference type="NCBI Taxonomy" id="2018661"/>
    <lineage>
        <taxon>Eukaryota</taxon>
        <taxon>Metazoa</taxon>
        <taxon>Ecdysozoa</taxon>
        <taxon>Nematoda</taxon>
        <taxon>Chromadorea</taxon>
        <taxon>Rhabditida</taxon>
        <taxon>Rhabditina</taxon>
        <taxon>Rhabditomorpha</taxon>
        <taxon>Rhabditoidea</taxon>
        <taxon>Rhabditidae</taxon>
        <taxon>Diploscapter</taxon>
    </lineage>
</organism>
<name>A0A2A2M608_9BILA</name>
<comment type="caution">
    <text evidence="2">The sequence shown here is derived from an EMBL/GenBank/DDBJ whole genome shotgun (WGS) entry which is preliminary data.</text>
</comment>
<proteinExistence type="predicted"/>
<accession>A0A2A2M608</accession>
<feature type="region of interest" description="Disordered" evidence="1">
    <location>
        <begin position="1"/>
        <end position="103"/>
    </location>
</feature>
<feature type="compositionally biased region" description="Polar residues" evidence="1">
    <location>
        <begin position="90"/>
        <end position="103"/>
    </location>
</feature>
<gene>
    <name evidence="2" type="ORF">WR25_22266</name>
</gene>
<evidence type="ECO:0000313" key="3">
    <source>
        <dbReference type="Proteomes" id="UP000218231"/>
    </source>
</evidence>
<evidence type="ECO:0000256" key="1">
    <source>
        <dbReference type="SAM" id="MobiDB-lite"/>
    </source>
</evidence>